<protein>
    <recommendedName>
        <fullName evidence="11">Radical SAM protein</fullName>
    </recommendedName>
</protein>
<evidence type="ECO:0000313" key="10">
    <source>
        <dbReference type="Proteomes" id="UP000231414"/>
    </source>
</evidence>
<dbReference type="GO" id="GO:0046872">
    <property type="term" value="F:metal ion binding"/>
    <property type="evidence" value="ECO:0007669"/>
    <property type="project" value="UniProtKB-KW"/>
</dbReference>
<name>A0A2H0X7B7_UNCKA</name>
<evidence type="ECO:0000256" key="3">
    <source>
        <dbReference type="ARBA" id="ARBA00022691"/>
    </source>
</evidence>
<evidence type="ECO:0000256" key="4">
    <source>
        <dbReference type="ARBA" id="ARBA00022723"/>
    </source>
</evidence>
<comment type="caution">
    <text evidence="9">The sequence shown here is derived from an EMBL/GenBank/DDBJ whole genome shotgun (WGS) entry which is preliminary data.</text>
</comment>
<organism evidence="9 10">
    <name type="scientific">candidate division WWE3 bacterium CG08_land_8_20_14_0_20_43_13</name>
    <dbReference type="NCBI Taxonomy" id="1975087"/>
    <lineage>
        <taxon>Bacteria</taxon>
        <taxon>Katanobacteria</taxon>
    </lineage>
</organism>
<dbReference type="Proteomes" id="UP000231414">
    <property type="component" value="Unassembled WGS sequence"/>
</dbReference>
<dbReference type="InterPro" id="IPR023885">
    <property type="entry name" value="4Fe4S-binding_SPASM_dom"/>
</dbReference>
<evidence type="ECO:0000256" key="2">
    <source>
        <dbReference type="ARBA" id="ARBA00022485"/>
    </source>
</evidence>
<dbReference type="GO" id="GO:0003824">
    <property type="term" value="F:catalytic activity"/>
    <property type="evidence" value="ECO:0007669"/>
    <property type="project" value="InterPro"/>
</dbReference>
<proteinExistence type="predicted"/>
<dbReference type="Pfam" id="PF04055">
    <property type="entry name" value="Radical_SAM"/>
    <property type="match status" value="1"/>
</dbReference>
<evidence type="ECO:0000313" key="9">
    <source>
        <dbReference type="EMBL" id="PIS20741.1"/>
    </source>
</evidence>
<dbReference type="SUPFAM" id="SSF102114">
    <property type="entry name" value="Radical SAM enzymes"/>
    <property type="match status" value="1"/>
</dbReference>
<sequence length="325" mass="37156">MDSNKAWLKATSRLKYFRLAQAAFLFKNCSKEYPSCLNVEVTNRCNLACRFCPRPQMTRAVGDMELDFFKHLLAQLKPLPKLSRLLLYKDGEPLLHPQFDLFVSLAKRENVAKRIEIHTNGLLLNKDNYDRIINCGLDVIIVSLDAVSSKGYQDLKGVDGFNIACSNLNGLIRRRDELHRRLPLVIARGVRQGELIAGEKEFRALFEGSSDLVELAPLHEWDGSVPKLSDKKNVYKRQPCVIPWYNPVVLWDGRLAACCVSYQDNEMVMGDLNGQLLKDVWRGEKYQSLREAHLEKDFTAWPTCAACPHWQAHPGWALGLKRLFL</sequence>
<gene>
    <name evidence="9" type="ORF">COT52_02235</name>
</gene>
<keyword evidence="6" id="KW-0411">Iron-sulfur</keyword>
<keyword evidence="2" id="KW-0004">4Fe-4S</keyword>
<dbReference type="InterPro" id="IPR013785">
    <property type="entry name" value="Aldolase_TIM"/>
</dbReference>
<accession>A0A2H0X7B7</accession>
<evidence type="ECO:0000256" key="5">
    <source>
        <dbReference type="ARBA" id="ARBA00023004"/>
    </source>
</evidence>
<keyword evidence="4" id="KW-0479">Metal-binding</keyword>
<dbReference type="GO" id="GO:0051536">
    <property type="term" value="F:iron-sulfur cluster binding"/>
    <property type="evidence" value="ECO:0007669"/>
    <property type="project" value="UniProtKB-KW"/>
</dbReference>
<evidence type="ECO:0008006" key="11">
    <source>
        <dbReference type="Google" id="ProtNLM"/>
    </source>
</evidence>
<dbReference type="AlphaFoldDB" id="A0A2H0X7B7"/>
<keyword evidence="5" id="KW-0408">Iron</keyword>
<dbReference type="Gene3D" id="3.20.20.70">
    <property type="entry name" value="Aldolase class I"/>
    <property type="match status" value="1"/>
</dbReference>
<evidence type="ECO:0000259" key="8">
    <source>
        <dbReference type="Pfam" id="PF13186"/>
    </source>
</evidence>
<evidence type="ECO:0000256" key="1">
    <source>
        <dbReference type="ARBA" id="ARBA00001966"/>
    </source>
</evidence>
<evidence type="ECO:0000256" key="6">
    <source>
        <dbReference type="ARBA" id="ARBA00023014"/>
    </source>
</evidence>
<dbReference type="InterPro" id="IPR058240">
    <property type="entry name" value="rSAM_sf"/>
</dbReference>
<dbReference type="SFLD" id="SFLDS00029">
    <property type="entry name" value="Radical_SAM"/>
    <property type="match status" value="1"/>
</dbReference>
<dbReference type="InterPro" id="IPR050377">
    <property type="entry name" value="Radical_SAM_PqqE_MftC-like"/>
</dbReference>
<feature type="domain" description="4Fe4S-binding SPASM" evidence="8">
    <location>
        <begin position="240"/>
        <end position="308"/>
    </location>
</feature>
<comment type="cofactor">
    <cofactor evidence="1">
        <name>[4Fe-4S] cluster</name>
        <dbReference type="ChEBI" id="CHEBI:49883"/>
    </cofactor>
</comment>
<dbReference type="InterPro" id="IPR034391">
    <property type="entry name" value="AdoMet-like_SPASM_containing"/>
</dbReference>
<reference evidence="10" key="1">
    <citation type="submission" date="2017-09" db="EMBL/GenBank/DDBJ databases">
        <title>Depth-based differentiation of microbial function through sediment-hosted aquifers and enrichment of novel symbionts in the deep terrestrial subsurface.</title>
        <authorList>
            <person name="Probst A.J."/>
            <person name="Ladd B."/>
            <person name="Jarett J.K."/>
            <person name="Geller-Mcgrath D.E."/>
            <person name="Sieber C.M.K."/>
            <person name="Emerson J.B."/>
            <person name="Anantharaman K."/>
            <person name="Thomas B.C."/>
            <person name="Malmstrom R."/>
            <person name="Stieglmeier M."/>
            <person name="Klingl A."/>
            <person name="Woyke T."/>
            <person name="Ryan C.M."/>
            <person name="Banfield J.F."/>
        </authorList>
    </citation>
    <scope>NUCLEOTIDE SEQUENCE [LARGE SCALE GENOMIC DNA]</scope>
</reference>
<dbReference type="InterPro" id="IPR007197">
    <property type="entry name" value="rSAM"/>
</dbReference>
<feature type="domain" description="Radical SAM core" evidence="7">
    <location>
        <begin position="39"/>
        <end position="155"/>
    </location>
</feature>
<dbReference type="EMBL" id="PEYW01000031">
    <property type="protein sequence ID" value="PIS20741.1"/>
    <property type="molecule type" value="Genomic_DNA"/>
</dbReference>
<dbReference type="Pfam" id="PF13186">
    <property type="entry name" value="SPASM"/>
    <property type="match status" value="1"/>
</dbReference>
<keyword evidence="3" id="KW-0949">S-adenosyl-L-methionine</keyword>
<dbReference type="SFLD" id="SFLDG01067">
    <property type="entry name" value="SPASM/twitch_domain_containing"/>
    <property type="match status" value="1"/>
</dbReference>
<dbReference type="PANTHER" id="PTHR11228">
    <property type="entry name" value="RADICAL SAM DOMAIN PROTEIN"/>
    <property type="match status" value="1"/>
</dbReference>
<dbReference type="CDD" id="cd21109">
    <property type="entry name" value="SPASM"/>
    <property type="match status" value="1"/>
</dbReference>
<dbReference type="PANTHER" id="PTHR11228:SF7">
    <property type="entry name" value="PQQA PEPTIDE CYCLASE"/>
    <property type="match status" value="1"/>
</dbReference>
<dbReference type="CDD" id="cd01335">
    <property type="entry name" value="Radical_SAM"/>
    <property type="match status" value="1"/>
</dbReference>
<dbReference type="SFLD" id="SFLDG01387">
    <property type="entry name" value="BtrN-like_SPASM_domain_contain"/>
    <property type="match status" value="1"/>
</dbReference>
<evidence type="ECO:0000259" key="7">
    <source>
        <dbReference type="Pfam" id="PF04055"/>
    </source>
</evidence>